<evidence type="ECO:0000313" key="6">
    <source>
        <dbReference type="Proteomes" id="UP001528673"/>
    </source>
</evidence>
<gene>
    <name evidence="5" type="ORF">PSQ40_12790</name>
</gene>
<dbReference type="SUPFAM" id="SSF55785">
    <property type="entry name" value="PYP-like sensor domain (PAS domain)"/>
    <property type="match status" value="1"/>
</dbReference>
<accession>A0ABT5N325</accession>
<dbReference type="PROSITE" id="PS50883">
    <property type="entry name" value="EAL"/>
    <property type="match status" value="1"/>
</dbReference>
<sequence length="978" mass="106937">MTHPSEPRADDASATQRLRSQLFDLAPVGLCLLVAGQPQLVNRRFARMLGGDGRETELGPSDLLRRWPALWPQLHNMGDEHRVVAFERPGFAAFNGRAFSRPIKALGEQREIITLVDAAQLNWMRFSSDWQARMLALTESMSHTGSAELDLDSGQAVASRGLAALLGHPDLGGVQKAWRLLRWVPQEERGYVASIWAAAIDDEPFEFQHRLQTRDGQRLEVLHRGMVEVSPDGHRRGYMTLQNITAQRAAEQRIQELANHDEVTGLPNRKQLLDRIDAAVHAASWDPRSFALLSIQIDPIDQLSQAMGYGAGDALAMAVAARLKALGGADTLVARVGSGEFALLLGEAESTSPEALQQIARRVIESLARPERLGFAEIVPLAQIGVASFPCDAQSASQLLEAAQTARLGVHGTGEQIAFFTPEITAQAMRRLAIESGLRHAIEREELRLQFQLQIDLQSGQALGAEVLLAWHSETLGEVAPEEFLPVARQTGLIVSLGDWQRETACALLQRWMGQGLRPLRLALNHSVLQLQQPDLVAKVQRSLLSHGVPAHLLGMEVAEQAVMAGSADVARKLTELRALGIEIALDDFGTGYSNLSQLRRLPVDVLKVHRSCVPDVTAASGAVSLTRAIINLAHSLQMQVLAEGVETDGQLTLLMANGCDRMQGTAFSPVVSAATLEAQLRDEPPRLPEHLLRRPRERTLLLVDDEPNIVSALKRLFRRDGYRIITAASGQEGLQRMAEYEVDVVLSDQRMPGMTGVEFLRRAKELYPDTVRMVLSGYTELQSITDAVNEGAIYRFLTKPWDDERLRVHVQEGFHQKGLADENRRLAHEVRQAGEELTTVNARLEKILSSQQAQIDLEEARATQARDMMDLLPLPAVAVDNQGLVVMVNLEAQALFGPGPLLGQNADSALPPSLARLWQTTADAAPDSATLTRIDLTLPGGAWQAQARRFGPASAAGWLLVLNPVAPPTLAGATAHG</sequence>
<dbReference type="SUPFAM" id="SSF55073">
    <property type="entry name" value="Nucleotide cyclase"/>
    <property type="match status" value="1"/>
</dbReference>
<dbReference type="SMART" id="SM00052">
    <property type="entry name" value="EAL"/>
    <property type="match status" value="1"/>
</dbReference>
<dbReference type="SMART" id="SM00267">
    <property type="entry name" value="GGDEF"/>
    <property type="match status" value="1"/>
</dbReference>
<dbReference type="PROSITE" id="PS50887">
    <property type="entry name" value="GGDEF"/>
    <property type="match status" value="1"/>
</dbReference>
<dbReference type="Pfam" id="PF00990">
    <property type="entry name" value="GGDEF"/>
    <property type="match status" value="1"/>
</dbReference>
<dbReference type="EMBL" id="JAQSIP010000005">
    <property type="protein sequence ID" value="MDD0839453.1"/>
    <property type="molecule type" value="Genomic_DNA"/>
</dbReference>
<dbReference type="SUPFAM" id="SSF52172">
    <property type="entry name" value="CheY-like"/>
    <property type="match status" value="1"/>
</dbReference>
<dbReference type="InterPro" id="IPR052155">
    <property type="entry name" value="Biofilm_reg_signaling"/>
</dbReference>
<dbReference type="Pfam" id="PF00072">
    <property type="entry name" value="Response_reg"/>
    <property type="match status" value="1"/>
</dbReference>
<evidence type="ECO:0000259" key="2">
    <source>
        <dbReference type="PROSITE" id="PS50110"/>
    </source>
</evidence>
<dbReference type="Gene3D" id="3.30.450.20">
    <property type="entry name" value="PAS domain"/>
    <property type="match status" value="1"/>
</dbReference>
<feature type="domain" description="Response regulatory" evidence="2">
    <location>
        <begin position="700"/>
        <end position="815"/>
    </location>
</feature>
<dbReference type="CDD" id="cd01949">
    <property type="entry name" value="GGDEF"/>
    <property type="match status" value="1"/>
</dbReference>
<dbReference type="Proteomes" id="UP001528673">
    <property type="component" value="Unassembled WGS sequence"/>
</dbReference>
<proteinExistence type="predicted"/>
<evidence type="ECO:0000259" key="4">
    <source>
        <dbReference type="PROSITE" id="PS50887"/>
    </source>
</evidence>
<dbReference type="InterPro" id="IPR035965">
    <property type="entry name" value="PAS-like_dom_sf"/>
</dbReference>
<dbReference type="InterPro" id="IPR000160">
    <property type="entry name" value="GGDEF_dom"/>
</dbReference>
<dbReference type="PANTHER" id="PTHR44757">
    <property type="entry name" value="DIGUANYLATE CYCLASE DGCP"/>
    <property type="match status" value="1"/>
</dbReference>
<dbReference type="PANTHER" id="PTHR44757:SF2">
    <property type="entry name" value="BIOFILM ARCHITECTURE MAINTENANCE PROTEIN MBAA"/>
    <property type="match status" value="1"/>
</dbReference>
<organism evidence="5 6">
    <name type="scientific">Curvibacter cyanobacteriorum</name>
    <dbReference type="NCBI Taxonomy" id="3026422"/>
    <lineage>
        <taxon>Bacteria</taxon>
        <taxon>Pseudomonadati</taxon>
        <taxon>Pseudomonadota</taxon>
        <taxon>Betaproteobacteria</taxon>
        <taxon>Burkholderiales</taxon>
        <taxon>Comamonadaceae</taxon>
        <taxon>Curvibacter</taxon>
    </lineage>
</organism>
<name>A0ABT5N325_9BURK</name>
<evidence type="ECO:0000259" key="3">
    <source>
        <dbReference type="PROSITE" id="PS50883"/>
    </source>
</evidence>
<dbReference type="Gene3D" id="3.20.20.450">
    <property type="entry name" value="EAL domain"/>
    <property type="match status" value="1"/>
</dbReference>
<keyword evidence="6" id="KW-1185">Reference proteome</keyword>
<dbReference type="InterPro" id="IPR029787">
    <property type="entry name" value="Nucleotide_cyclase"/>
</dbReference>
<dbReference type="Gene3D" id="3.40.50.2300">
    <property type="match status" value="1"/>
</dbReference>
<dbReference type="SMART" id="SM00448">
    <property type="entry name" value="REC"/>
    <property type="match status" value="1"/>
</dbReference>
<dbReference type="Gene3D" id="3.30.70.270">
    <property type="match status" value="1"/>
</dbReference>
<reference evidence="5 6" key="1">
    <citation type="submission" date="2023-02" db="EMBL/GenBank/DDBJ databases">
        <title>Bacterial whole genomic sequence of Curvibacter sp. HBC61.</title>
        <authorList>
            <person name="Le V."/>
            <person name="Ko S.-R."/>
            <person name="Ahn C.-Y."/>
            <person name="Oh H.-M."/>
        </authorList>
    </citation>
    <scope>NUCLEOTIDE SEQUENCE [LARGE SCALE GENOMIC DNA]</scope>
    <source>
        <strain evidence="5 6">HBC61</strain>
    </source>
</reference>
<dbReference type="InterPro" id="IPR001633">
    <property type="entry name" value="EAL_dom"/>
</dbReference>
<dbReference type="CDD" id="cd01948">
    <property type="entry name" value="EAL"/>
    <property type="match status" value="1"/>
</dbReference>
<dbReference type="InterPro" id="IPR001789">
    <property type="entry name" value="Sig_transdc_resp-reg_receiver"/>
</dbReference>
<dbReference type="InterPro" id="IPR000014">
    <property type="entry name" value="PAS"/>
</dbReference>
<evidence type="ECO:0000256" key="1">
    <source>
        <dbReference type="PROSITE-ProRule" id="PRU00169"/>
    </source>
</evidence>
<dbReference type="InterPro" id="IPR035919">
    <property type="entry name" value="EAL_sf"/>
</dbReference>
<feature type="domain" description="GGDEF" evidence="4">
    <location>
        <begin position="288"/>
        <end position="423"/>
    </location>
</feature>
<dbReference type="InterPro" id="IPR011006">
    <property type="entry name" value="CheY-like_superfamily"/>
</dbReference>
<dbReference type="Pfam" id="PF00563">
    <property type="entry name" value="EAL"/>
    <property type="match status" value="1"/>
</dbReference>
<feature type="domain" description="EAL" evidence="3">
    <location>
        <begin position="431"/>
        <end position="685"/>
    </location>
</feature>
<dbReference type="InterPro" id="IPR043128">
    <property type="entry name" value="Rev_trsase/Diguanyl_cyclase"/>
</dbReference>
<dbReference type="SUPFAM" id="SSF141868">
    <property type="entry name" value="EAL domain-like"/>
    <property type="match status" value="1"/>
</dbReference>
<dbReference type="PROSITE" id="PS50110">
    <property type="entry name" value="RESPONSE_REGULATORY"/>
    <property type="match status" value="1"/>
</dbReference>
<keyword evidence="1" id="KW-0597">Phosphoprotein</keyword>
<dbReference type="RefSeq" id="WP_273951909.1">
    <property type="nucleotide sequence ID" value="NZ_JAQSIP010000005.1"/>
</dbReference>
<protein>
    <submittedName>
        <fullName evidence="5">EAL domain-containing protein</fullName>
    </submittedName>
</protein>
<dbReference type="SMART" id="SM00091">
    <property type="entry name" value="PAS"/>
    <property type="match status" value="3"/>
</dbReference>
<evidence type="ECO:0000313" key="5">
    <source>
        <dbReference type="EMBL" id="MDD0839453.1"/>
    </source>
</evidence>
<feature type="modified residue" description="4-aspartylphosphate" evidence="1">
    <location>
        <position position="749"/>
    </location>
</feature>
<dbReference type="CDD" id="cd17569">
    <property type="entry name" value="REC_HupR-like"/>
    <property type="match status" value="1"/>
</dbReference>
<dbReference type="Pfam" id="PF13188">
    <property type="entry name" value="PAS_8"/>
    <property type="match status" value="1"/>
</dbReference>
<dbReference type="NCBIfam" id="TIGR00254">
    <property type="entry name" value="GGDEF"/>
    <property type="match status" value="1"/>
</dbReference>
<comment type="caution">
    <text evidence="5">The sequence shown here is derived from an EMBL/GenBank/DDBJ whole genome shotgun (WGS) entry which is preliminary data.</text>
</comment>